<accession>A0A7H0LEW3</accession>
<evidence type="ECO:0000256" key="1">
    <source>
        <dbReference type="ARBA" id="ARBA00023015"/>
    </source>
</evidence>
<dbReference type="EMBL" id="CP061038">
    <property type="protein sequence ID" value="QNQ08216.1"/>
    <property type="molecule type" value="Genomic_DNA"/>
</dbReference>
<dbReference type="CDD" id="cd03137">
    <property type="entry name" value="GATase1_AraC_1"/>
    <property type="match status" value="1"/>
</dbReference>
<dbReference type="SUPFAM" id="SSF46689">
    <property type="entry name" value="Homeodomain-like"/>
    <property type="match status" value="2"/>
</dbReference>
<evidence type="ECO:0000313" key="6">
    <source>
        <dbReference type="Proteomes" id="UP000516148"/>
    </source>
</evidence>
<evidence type="ECO:0000259" key="4">
    <source>
        <dbReference type="PROSITE" id="PS01124"/>
    </source>
</evidence>
<dbReference type="SMART" id="SM00342">
    <property type="entry name" value="HTH_ARAC"/>
    <property type="match status" value="1"/>
</dbReference>
<dbReference type="InterPro" id="IPR002818">
    <property type="entry name" value="DJ-1/PfpI"/>
</dbReference>
<reference evidence="5 6" key="1">
    <citation type="submission" date="2020-09" db="EMBL/GenBank/DDBJ databases">
        <title>Sphingomonas sp., a new species isolated from pork steak.</title>
        <authorList>
            <person name="Heidler von Heilborn D."/>
        </authorList>
    </citation>
    <scope>NUCLEOTIDE SEQUENCE [LARGE SCALE GENOMIC DNA]</scope>
    <source>
        <strain evidence="6">S8-3T</strain>
    </source>
</reference>
<proteinExistence type="predicted"/>
<dbReference type="RefSeq" id="WP_187760545.1">
    <property type="nucleotide sequence ID" value="NZ_CP061038.1"/>
</dbReference>
<dbReference type="PROSITE" id="PS00041">
    <property type="entry name" value="HTH_ARAC_FAMILY_1"/>
    <property type="match status" value="1"/>
</dbReference>
<dbReference type="SUPFAM" id="SSF52317">
    <property type="entry name" value="Class I glutamine amidotransferase-like"/>
    <property type="match status" value="1"/>
</dbReference>
<keyword evidence="6" id="KW-1185">Reference proteome</keyword>
<keyword evidence="3" id="KW-0804">Transcription</keyword>
<dbReference type="Proteomes" id="UP000516148">
    <property type="component" value="Chromosome"/>
</dbReference>
<dbReference type="KEGG" id="spap:H3Z74_15760"/>
<dbReference type="GO" id="GO:0043565">
    <property type="term" value="F:sequence-specific DNA binding"/>
    <property type="evidence" value="ECO:0007669"/>
    <property type="project" value="InterPro"/>
</dbReference>
<dbReference type="PANTHER" id="PTHR43130">
    <property type="entry name" value="ARAC-FAMILY TRANSCRIPTIONAL REGULATOR"/>
    <property type="match status" value="1"/>
</dbReference>
<evidence type="ECO:0000256" key="2">
    <source>
        <dbReference type="ARBA" id="ARBA00023125"/>
    </source>
</evidence>
<dbReference type="AlphaFoldDB" id="A0A7H0LEW3"/>
<dbReference type="GO" id="GO:0003700">
    <property type="term" value="F:DNA-binding transcription factor activity"/>
    <property type="evidence" value="ECO:0007669"/>
    <property type="project" value="InterPro"/>
</dbReference>
<name>A0A7H0LEW3_9SPHN</name>
<dbReference type="Gene3D" id="3.40.50.880">
    <property type="match status" value="1"/>
</dbReference>
<dbReference type="PANTHER" id="PTHR43130:SF3">
    <property type="entry name" value="HTH-TYPE TRANSCRIPTIONAL REGULATOR RV1931C"/>
    <property type="match status" value="1"/>
</dbReference>
<dbReference type="Pfam" id="PF12833">
    <property type="entry name" value="HTH_18"/>
    <property type="match status" value="1"/>
</dbReference>
<organism evidence="5 6">
    <name type="scientific">Sphingomonas alpina</name>
    <dbReference type="NCBI Taxonomy" id="653931"/>
    <lineage>
        <taxon>Bacteria</taxon>
        <taxon>Pseudomonadati</taxon>
        <taxon>Pseudomonadota</taxon>
        <taxon>Alphaproteobacteria</taxon>
        <taxon>Sphingomonadales</taxon>
        <taxon>Sphingomonadaceae</taxon>
        <taxon>Sphingomonas</taxon>
    </lineage>
</organism>
<evidence type="ECO:0000313" key="5">
    <source>
        <dbReference type="EMBL" id="QNQ08216.1"/>
    </source>
</evidence>
<dbReference type="InterPro" id="IPR029062">
    <property type="entry name" value="Class_I_gatase-like"/>
</dbReference>
<dbReference type="InterPro" id="IPR009057">
    <property type="entry name" value="Homeodomain-like_sf"/>
</dbReference>
<dbReference type="InterPro" id="IPR052158">
    <property type="entry name" value="INH-QAR"/>
</dbReference>
<dbReference type="Pfam" id="PF01965">
    <property type="entry name" value="DJ-1_PfpI"/>
    <property type="match status" value="1"/>
</dbReference>
<protein>
    <submittedName>
        <fullName evidence="5">Helix-turn-helix domain-containing protein</fullName>
    </submittedName>
</protein>
<gene>
    <name evidence="5" type="ORF">H3Z74_15760</name>
</gene>
<dbReference type="Gene3D" id="1.10.10.60">
    <property type="entry name" value="Homeodomain-like"/>
    <property type="match status" value="1"/>
</dbReference>
<feature type="domain" description="HTH araC/xylS-type" evidence="4">
    <location>
        <begin position="216"/>
        <end position="318"/>
    </location>
</feature>
<evidence type="ECO:0000256" key="3">
    <source>
        <dbReference type="ARBA" id="ARBA00023163"/>
    </source>
</evidence>
<dbReference type="InterPro" id="IPR018060">
    <property type="entry name" value="HTH_AraC"/>
</dbReference>
<keyword evidence="2" id="KW-0238">DNA-binding</keyword>
<dbReference type="PROSITE" id="PS01124">
    <property type="entry name" value="HTH_ARAC_FAMILY_2"/>
    <property type="match status" value="1"/>
</dbReference>
<keyword evidence="1" id="KW-0805">Transcription regulation</keyword>
<dbReference type="InterPro" id="IPR018062">
    <property type="entry name" value="HTH_AraC-typ_CS"/>
</dbReference>
<sequence length="330" mass="35981">MPDTPHFDPPHSVAILAYQGLCLFEYATALEVLSNRRSADDRPLYAVASFSLEGSSILTDRGVPITVEASDEVFHDAQTIVVPGWRMGPVPDPIAAALAMAHRRGARIVSICTGAFVLAAAGLLDERHATTHWQYADQLARDHPRVSVDAMALYIDEGSIITSAGSSAGIDMLLHLMRRDFGAAACNAAARAMVVPPHREGGQAQYAETPVAEVHHKAFSMVIERLRRDPAGDHRIETLAATAAMSPRTFFRKFRAATGHTPYDWILLERIRLAKAMLAEGDLPVERIAERAGFGAADTFRHHFRRVVGTTPSQFRAAFQHDGNSLQAAE</sequence>